<dbReference type="InterPro" id="IPR006143">
    <property type="entry name" value="RND_pump_MFP"/>
</dbReference>
<evidence type="ECO:0000313" key="6">
    <source>
        <dbReference type="Proteomes" id="UP000198711"/>
    </source>
</evidence>
<accession>A0A8X8IG34</accession>
<evidence type="ECO:0000259" key="3">
    <source>
        <dbReference type="Pfam" id="PF25954"/>
    </source>
</evidence>
<dbReference type="Gene3D" id="2.40.30.170">
    <property type="match status" value="1"/>
</dbReference>
<feature type="domain" description="CzcB-like barrel-sandwich hybrid" evidence="4">
    <location>
        <begin position="69"/>
        <end position="200"/>
    </location>
</feature>
<evidence type="ECO:0000256" key="1">
    <source>
        <dbReference type="ARBA" id="ARBA00009477"/>
    </source>
</evidence>
<dbReference type="RefSeq" id="WP_092723702.1">
    <property type="nucleotide sequence ID" value="NZ_FNNO01000007.1"/>
</dbReference>
<comment type="similarity">
    <text evidence="1">Belongs to the membrane fusion protein (MFP) (TC 8.A.1) family.</text>
</comment>
<dbReference type="InterPro" id="IPR058792">
    <property type="entry name" value="Beta-barrel_RND_2"/>
</dbReference>
<dbReference type="Proteomes" id="UP000198711">
    <property type="component" value="Unassembled WGS sequence"/>
</dbReference>
<dbReference type="GO" id="GO:1990281">
    <property type="term" value="C:efflux pump complex"/>
    <property type="evidence" value="ECO:0007669"/>
    <property type="project" value="TreeGrafter"/>
</dbReference>
<evidence type="ECO:0000313" key="5">
    <source>
        <dbReference type="EMBL" id="SDW92112.1"/>
    </source>
</evidence>
<dbReference type="Pfam" id="PF25954">
    <property type="entry name" value="Beta-barrel_RND_2"/>
    <property type="match status" value="1"/>
</dbReference>
<dbReference type="Pfam" id="PF25973">
    <property type="entry name" value="BSH_CzcB"/>
    <property type="match status" value="1"/>
</dbReference>
<proteinExistence type="inferred from homology"/>
<reference evidence="5 6" key="1">
    <citation type="submission" date="2016-10" db="EMBL/GenBank/DDBJ databases">
        <authorList>
            <person name="Varghese N."/>
            <person name="Submissions S."/>
        </authorList>
    </citation>
    <scope>NUCLEOTIDE SEQUENCE [LARGE SCALE GENOMIC DNA]</scope>
    <source>
        <strain evidence="5 6">DSM 25353</strain>
    </source>
</reference>
<dbReference type="SUPFAM" id="SSF111369">
    <property type="entry name" value="HlyD-like secretion proteins"/>
    <property type="match status" value="1"/>
</dbReference>
<comment type="caution">
    <text evidence="5">The sequence shown here is derived from an EMBL/GenBank/DDBJ whole genome shotgun (WGS) entry which is preliminary data.</text>
</comment>
<dbReference type="Gene3D" id="2.40.50.100">
    <property type="match status" value="1"/>
</dbReference>
<dbReference type="InterPro" id="IPR058647">
    <property type="entry name" value="BSH_CzcB-like"/>
</dbReference>
<dbReference type="Gene3D" id="1.10.287.470">
    <property type="entry name" value="Helix hairpin bin"/>
    <property type="match status" value="1"/>
</dbReference>
<evidence type="ECO:0000259" key="4">
    <source>
        <dbReference type="Pfam" id="PF25973"/>
    </source>
</evidence>
<sequence length="372" mass="40269">MHKTFNKLYPSLAAGLSFLIVAGCNSGEAKKEKETHAVAPPAAEVVLVQKQQLTASLQMPGELVAFQQVDIYAKVSSFVKKIHADVGTQVTQGQLLATMEAPEIGSQLSGAESKLKSFEAIYLASKANYERLLETSKTPGTISPNDLDLALARQKSDYAQLQAAKAAYHEVTANKDYLEIRAPFNGIITARNVNPGAYVGPSGKGSELPMFTLQEQKKLRLVIAVPEAYSSYLHDNSEVKFSVKAFPGQVFSAKVNRLAGALDTKLRSQRIEMDVLNPDKKLLPGMIADVNLPLNNKDSSLTAPKSAVLNATTGTFVIRVNGKKAEWVPVQKGNEVNGNVELFGKLNAGDTLIKAANEEIRDHSTVHIQLKN</sequence>
<dbReference type="PANTHER" id="PTHR30469:SF37">
    <property type="entry name" value="RAGD PROTEIN"/>
    <property type="match status" value="1"/>
</dbReference>
<feature type="chain" id="PRO_5036473639" evidence="2">
    <location>
        <begin position="23"/>
        <end position="372"/>
    </location>
</feature>
<dbReference type="NCBIfam" id="TIGR01730">
    <property type="entry name" value="RND_mfp"/>
    <property type="match status" value="1"/>
</dbReference>
<keyword evidence="6" id="KW-1185">Reference proteome</keyword>
<dbReference type="PROSITE" id="PS51257">
    <property type="entry name" value="PROKAR_LIPOPROTEIN"/>
    <property type="match status" value="1"/>
</dbReference>
<name>A0A8X8IG34_9BACT</name>
<dbReference type="AlphaFoldDB" id="A0A8X8IG34"/>
<gene>
    <name evidence="5" type="ORF">SAMN05444410_10748</name>
</gene>
<dbReference type="PANTHER" id="PTHR30469">
    <property type="entry name" value="MULTIDRUG RESISTANCE PROTEIN MDTA"/>
    <property type="match status" value="1"/>
</dbReference>
<feature type="signal peptide" evidence="2">
    <location>
        <begin position="1"/>
        <end position="22"/>
    </location>
</feature>
<evidence type="ECO:0000256" key="2">
    <source>
        <dbReference type="SAM" id="SignalP"/>
    </source>
</evidence>
<dbReference type="EMBL" id="FNNO01000007">
    <property type="protein sequence ID" value="SDW92112.1"/>
    <property type="molecule type" value="Genomic_DNA"/>
</dbReference>
<protein>
    <submittedName>
        <fullName evidence="5">RND family efflux transporter, MFP subunit</fullName>
    </submittedName>
</protein>
<dbReference type="FunFam" id="2.40.30.170:FF:000010">
    <property type="entry name" value="Efflux RND transporter periplasmic adaptor subunit"/>
    <property type="match status" value="1"/>
</dbReference>
<dbReference type="GO" id="GO:0015562">
    <property type="term" value="F:efflux transmembrane transporter activity"/>
    <property type="evidence" value="ECO:0007669"/>
    <property type="project" value="TreeGrafter"/>
</dbReference>
<organism evidence="5 6">
    <name type="scientific">Hydrobacter penzbergensis</name>
    <dbReference type="NCBI Taxonomy" id="1235997"/>
    <lineage>
        <taxon>Bacteria</taxon>
        <taxon>Pseudomonadati</taxon>
        <taxon>Bacteroidota</taxon>
        <taxon>Chitinophagia</taxon>
        <taxon>Chitinophagales</taxon>
        <taxon>Chitinophagaceae</taxon>
        <taxon>Hydrobacter</taxon>
    </lineage>
</organism>
<keyword evidence="2" id="KW-0732">Signal</keyword>
<dbReference type="Gene3D" id="2.40.420.20">
    <property type="match status" value="1"/>
</dbReference>
<feature type="domain" description="CusB-like beta-barrel" evidence="3">
    <location>
        <begin position="221"/>
        <end position="292"/>
    </location>
</feature>